<name>A0A317XCW0_9EURO</name>
<keyword evidence="3" id="KW-1185">Reference proteome</keyword>
<dbReference type="Proteomes" id="UP000246702">
    <property type="component" value="Unassembled WGS sequence"/>
</dbReference>
<proteinExistence type="predicted"/>
<comment type="caution">
    <text evidence="2">The sequence shown here is derived from an EMBL/GenBank/DDBJ whole genome shotgun (WGS) entry which is preliminary data.</text>
</comment>
<dbReference type="AlphaFoldDB" id="A0A317XCW0"/>
<evidence type="ECO:0000256" key="1">
    <source>
        <dbReference type="SAM" id="MobiDB-lite"/>
    </source>
</evidence>
<evidence type="ECO:0000313" key="2">
    <source>
        <dbReference type="EMBL" id="PWY94380.1"/>
    </source>
</evidence>
<reference evidence="2 3" key="1">
    <citation type="submission" date="2016-12" db="EMBL/GenBank/DDBJ databases">
        <title>The genomes of Aspergillus section Nigri reveals drivers in fungal speciation.</title>
        <authorList>
            <consortium name="DOE Joint Genome Institute"/>
            <person name="Vesth T.C."/>
            <person name="Nybo J."/>
            <person name="Theobald S."/>
            <person name="Brandl J."/>
            <person name="Frisvad J.C."/>
            <person name="Nielsen K.F."/>
            <person name="Lyhne E.K."/>
            <person name="Kogle M.E."/>
            <person name="Kuo A."/>
            <person name="Riley R."/>
            <person name="Clum A."/>
            <person name="Nolan M."/>
            <person name="Lipzen A."/>
            <person name="Salamov A."/>
            <person name="Henrissat B."/>
            <person name="Wiebenga A."/>
            <person name="De Vries R.P."/>
            <person name="Grigoriev I.V."/>
            <person name="Mortensen U.H."/>
            <person name="Andersen M.R."/>
            <person name="Baker S.E."/>
        </authorList>
    </citation>
    <scope>NUCLEOTIDE SEQUENCE [LARGE SCALE GENOMIC DNA]</scope>
    <source>
        <strain evidence="2 3">CBS 115572</strain>
    </source>
</reference>
<organism evidence="2 3">
    <name type="scientific">Aspergillus sclerotioniger CBS 115572</name>
    <dbReference type="NCBI Taxonomy" id="1450535"/>
    <lineage>
        <taxon>Eukaryota</taxon>
        <taxon>Fungi</taxon>
        <taxon>Dikarya</taxon>
        <taxon>Ascomycota</taxon>
        <taxon>Pezizomycotina</taxon>
        <taxon>Eurotiomycetes</taxon>
        <taxon>Eurotiomycetidae</taxon>
        <taxon>Eurotiales</taxon>
        <taxon>Aspergillaceae</taxon>
        <taxon>Aspergillus</taxon>
        <taxon>Aspergillus subgen. Circumdati</taxon>
    </lineage>
</organism>
<evidence type="ECO:0000313" key="3">
    <source>
        <dbReference type="Proteomes" id="UP000246702"/>
    </source>
</evidence>
<dbReference type="RefSeq" id="XP_025471141.1">
    <property type="nucleotide sequence ID" value="XM_025606570.1"/>
</dbReference>
<dbReference type="EMBL" id="MSFK01000004">
    <property type="protein sequence ID" value="PWY94380.1"/>
    <property type="molecule type" value="Genomic_DNA"/>
</dbReference>
<dbReference type="GeneID" id="37108713"/>
<sequence>MGLDWIIGSEFRDGARDWPGQVTRCSFGNSARRQAGGTLGKSRAAQAPAHRRGLRGWREGTLIGSIDVRCRSGLDGKPPNPRSG</sequence>
<accession>A0A317XCW0</accession>
<protein>
    <submittedName>
        <fullName evidence="2">Uncharacterized protein</fullName>
    </submittedName>
</protein>
<feature type="region of interest" description="Disordered" evidence="1">
    <location>
        <begin position="26"/>
        <end position="52"/>
    </location>
</feature>
<gene>
    <name evidence="2" type="ORF">BO94DRAFT_272286</name>
</gene>